<dbReference type="SUPFAM" id="SSF52499">
    <property type="entry name" value="Isochorismatase-like hydrolases"/>
    <property type="match status" value="1"/>
</dbReference>
<evidence type="ECO:0000259" key="2">
    <source>
        <dbReference type="Pfam" id="PF00857"/>
    </source>
</evidence>
<dbReference type="InterPro" id="IPR036380">
    <property type="entry name" value="Isochorismatase-like_sf"/>
</dbReference>
<reference evidence="3 4" key="1">
    <citation type="submission" date="2014-04" db="EMBL/GenBank/DDBJ databases">
        <title>Whole genome of Muricauda olearia.</title>
        <authorList>
            <person name="Zhang X.-H."/>
            <person name="Tang K."/>
        </authorList>
    </citation>
    <scope>NUCLEOTIDE SEQUENCE [LARGE SCALE GENOMIC DNA]</scope>
    <source>
        <strain evidence="3 4">Th120</strain>
    </source>
</reference>
<sequence length="243" mass="27159">MKNVFTTLVVFTTTITGLFAQLPEPGFIIDEHTAIVITDPQNDFLSPDGVAWGAVGQSVQENNTIENLETIFKLGEEHNIPVFVSPHYYYKHDHVWKFEGVLEKLMHNITMFDRGDQLNVEGFEGSGADWLPRYKKYINKDRVVVTSPHKVFGSESNDLALQLRKQKIDKVILAGMSGNLCAESHMRELVENGFEVAVVGDATASAKLPGLDGDQAAQTNYKMISSKVYTTQELVGELKMHKK</sequence>
<keyword evidence="1" id="KW-0378">Hydrolase</keyword>
<dbReference type="RefSeq" id="WP_129652429.1">
    <property type="nucleotide sequence ID" value="NZ_ML142907.1"/>
</dbReference>
<dbReference type="Gene3D" id="3.40.50.850">
    <property type="entry name" value="Isochorismatase-like"/>
    <property type="match status" value="1"/>
</dbReference>
<comment type="caution">
    <text evidence="3">The sequence shown here is derived from an EMBL/GenBank/DDBJ whole genome shotgun (WGS) entry which is preliminary data.</text>
</comment>
<evidence type="ECO:0000256" key="1">
    <source>
        <dbReference type="ARBA" id="ARBA00022801"/>
    </source>
</evidence>
<dbReference type="GO" id="GO:0016787">
    <property type="term" value="F:hydrolase activity"/>
    <property type="evidence" value="ECO:0007669"/>
    <property type="project" value="UniProtKB-KW"/>
</dbReference>
<organism evidence="3 4">
    <name type="scientific">Flagellimonas olearia</name>
    <dbReference type="NCBI Taxonomy" id="552546"/>
    <lineage>
        <taxon>Bacteria</taxon>
        <taxon>Pseudomonadati</taxon>
        <taxon>Bacteroidota</taxon>
        <taxon>Flavobacteriia</taxon>
        <taxon>Flavobacteriales</taxon>
        <taxon>Flavobacteriaceae</taxon>
        <taxon>Flagellimonas</taxon>
    </lineage>
</organism>
<dbReference type="PANTHER" id="PTHR43540">
    <property type="entry name" value="PEROXYUREIDOACRYLATE/UREIDOACRYLATE AMIDOHYDROLASE-RELATED"/>
    <property type="match status" value="1"/>
</dbReference>
<name>A0A444VPX7_9FLAO</name>
<dbReference type="EMBL" id="JJMP01000001">
    <property type="protein sequence ID" value="RYC52690.1"/>
    <property type="molecule type" value="Genomic_DNA"/>
</dbReference>
<evidence type="ECO:0000313" key="3">
    <source>
        <dbReference type="EMBL" id="RYC52690.1"/>
    </source>
</evidence>
<protein>
    <submittedName>
        <fullName evidence="3">Isochorismatase</fullName>
    </submittedName>
</protein>
<gene>
    <name evidence="3" type="ORF">DN53_00280</name>
</gene>
<proteinExistence type="predicted"/>
<dbReference type="Proteomes" id="UP000290261">
    <property type="component" value="Unassembled WGS sequence"/>
</dbReference>
<dbReference type="PANTHER" id="PTHR43540:SF16">
    <property type="entry name" value="ISOCHORISMATASE-LIKE DOMAIN-CONTAINING PROTEIN"/>
    <property type="match status" value="1"/>
</dbReference>
<dbReference type="InterPro" id="IPR000868">
    <property type="entry name" value="Isochorismatase-like_dom"/>
</dbReference>
<dbReference type="Pfam" id="PF00857">
    <property type="entry name" value="Isochorismatase"/>
    <property type="match status" value="1"/>
</dbReference>
<dbReference type="InterPro" id="IPR050272">
    <property type="entry name" value="Isochorismatase-like_hydrls"/>
</dbReference>
<accession>A0A444VPX7</accession>
<evidence type="ECO:0000313" key="4">
    <source>
        <dbReference type="Proteomes" id="UP000290261"/>
    </source>
</evidence>
<keyword evidence="4" id="KW-1185">Reference proteome</keyword>
<feature type="domain" description="Isochorismatase-like" evidence="2">
    <location>
        <begin position="33"/>
        <end position="211"/>
    </location>
</feature>
<dbReference type="AlphaFoldDB" id="A0A444VPX7"/>